<dbReference type="Proteomes" id="UP000324629">
    <property type="component" value="Unassembled WGS sequence"/>
</dbReference>
<protein>
    <recommendedName>
        <fullName evidence="2">cGMP-dependent protein kinase interacting domain-containing protein</fullName>
    </recommendedName>
</protein>
<reference evidence="3 4" key="1">
    <citation type="journal article" date="2019" name="Gigascience">
        <title>Whole-genome sequence of the oriental lung fluke Paragonimus westermani.</title>
        <authorList>
            <person name="Oey H."/>
            <person name="Zakrzewski M."/>
            <person name="Narain K."/>
            <person name="Devi K.R."/>
            <person name="Agatsuma T."/>
            <person name="Nawaratna S."/>
            <person name="Gobert G.N."/>
            <person name="Jones M.K."/>
            <person name="Ragan M.A."/>
            <person name="McManus D.P."/>
            <person name="Krause L."/>
        </authorList>
    </citation>
    <scope>NUCLEOTIDE SEQUENCE [LARGE SCALE GENOMIC DNA]</scope>
    <source>
        <strain evidence="3 4">IND2009</strain>
    </source>
</reference>
<feature type="region of interest" description="Disordered" evidence="1">
    <location>
        <begin position="35"/>
        <end position="60"/>
    </location>
</feature>
<dbReference type="GO" id="GO:0019901">
    <property type="term" value="F:protein kinase binding"/>
    <property type="evidence" value="ECO:0007669"/>
    <property type="project" value="InterPro"/>
</dbReference>
<evidence type="ECO:0000256" key="1">
    <source>
        <dbReference type="SAM" id="MobiDB-lite"/>
    </source>
</evidence>
<dbReference type="AlphaFoldDB" id="A0A5J4NF76"/>
<gene>
    <name evidence="3" type="ORF">DEA37_0006466</name>
</gene>
<dbReference type="Pfam" id="PF15898">
    <property type="entry name" value="PRKG1_interact"/>
    <property type="match status" value="1"/>
</dbReference>
<comment type="caution">
    <text evidence="3">The sequence shown here is derived from an EMBL/GenBank/DDBJ whole genome shotgun (WGS) entry which is preliminary data.</text>
</comment>
<sequence>MVFIFIHQSGIVWKYYLVEEATKLIEKNNSAAVTSEASAVGGNDKVVSTDPSRSASDRSNLRATRATGLSFIDQDLMEPERQPAWKPSAATTYTIAATPVADSALSSTTPVIPIGKAVDSLKVYRGYPNETDAAHRTNSFGAKNSNLLSPPLLLSSEAAAKLASGGYLVSDSPRAHQSQPRGTRDWTANPGVFQSSDVDRPYSRRPAASTIKATPSSGPANLVQIDFFPCFSAQELSRLREENAKMKEENGALIRVISKLSKPT</sequence>
<keyword evidence="4" id="KW-1185">Reference proteome</keyword>
<proteinExistence type="predicted"/>
<evidence type="ECO:0000259" key="2">
    <source>
        <dbReference type="Pfam" id="PF15898"/>
    </source>
</evidence>
<organism evidence="3 4">
    <name type="scientific">Paragonimus westermani</name>
    <dbReference type="NCBI Taxonomy" id="34504"/>
    <lineage>
        <taxon>Eukaryota</taxon>
        <taxon>Metazoa</taxon>
        <taxon>Spiralia</taxon>
        <taxon>Lophotrochozoa</taxon>
        <taxon>Platyhelminthes</taxon>
        <taxon>Trematoda</taxon>
        <taxon>Digenea</taxon>
        <taxon>Plagiorchiida</taxon>
        <taxon>Troglotremata</taxon>
        <taxon>Troglotrematidae</taxon>
        <taxon>Paragonimus</taxon>
    </lineage>
</organism>
<name>A0A5J4NF76_9TREM</name>
<dbReference type="EMBL" id="QNGE01003539">
    <property type="protein sequence ID" value="KAA3673918.1"/>
    <property type="molecule type" value="Genomic_DNA"/>
</dbReference>
<accession>A0A5J4NF76</accession>
<feature type="domain" description="cGMP-dependent protein kinase interacting" evidence="2">
    <location>
        <begin position="234"/>
        <end position="262"/>
    </location>
</feature>
<evidence type="ECO:0000313" key="3">
    <source>
        <dbReference type="EMBL" id="KAA3673918.1"/>
    </source>
</evidence>
<dbReference type="InterPro" id="IPR031775">
    <property type="entry name" value="PRKG1_interact"/>
</dbReference>
<evidence type="ECO:0000313" key="4">
    <source>
        <dbReference type="Proteomes" id="UP000324629"/>
    </source>
</evidence>
<feature type="region of interest" description="Disordered" evidence="1">
    <location>
        <begin position="169"/>
        <end position="216"/>
    </location>
</feature>